<dbReference type="Proteomes" id="UP000324222">
    <property type="component" value="Unassembled WGS sequence"/>
</dbReference>
<keyword evidence="3" id="KW-1185">Reference proteome</keyword>
<reference evidence="2 3" key="1">
    <citation type="submission" date="2019-05" db="EMBL/GenBank/DDBJ databases">
        <title>Another draft genome of Portunus trituberculatus and its Hox gene families provides insights of decapod evolution.</title>
        <authorList>
            <person name="Jeong J.-H."/>
            <person name="Song I."/>
            <person name="Kim S."/>
            <person name="Choi T."/>
            <person name="Kim D."/>
            <person name="Ryu S."/>
            <person name="Kim W."/>
        </authorList>
    </citation>
    <scope>NUCLEOTIDE SEQUENCE [LARGE SCALE GENOMIC DNA]</scope>
    <source>
        <tissue evidence="2">Muscle</tissue>
    </source>
</reference>
<feature type="compositionally biased region" description="Pro residues" evidence="1">
    <location>
        <begin position="9"/>
        <end position="25"/>
    </location>
</feature>
<organism evidence="2 3">
    <name type="scientific">Portunus trituberculatus</name>
    <name type="common">Swimming crab</name>
    <name type="synonym">Neptunus trituberculatus</name>
    <dbReference type="NCBI Taxonomy" id="210409"/>
    <lineage>
        <taxon>Eukaryota</taxon>
        <taxon>Metazoa</taxon>
        <taxon>Ecdysozoa</taxon>
        <taxon>Arthropoda</taxon>
        <taxon>Crustacea</taxon>
        <taxon>Multicrustacea</taxon>
        <taxon>Malacostraca</taxon>
        <taxon>Eumalacostraca</taxon>
        <taxon>Eucarida</taxon>
        <taxon>Decapoda</taxon>
        <taxon>Pleocyemata</taxon>
        <taxon>Brachyura</taxon>
        <taxon>Eubrachyura</taxon>
        <taxon>Portunoidea</taxon>
        <taxon>Portunidae</taxon>
        <taxon>Portuninae</taxon>
        <taxon>Portunus</taxon>
    </lineage>
</organism>
<dbReference type="AlphaFoldDB" id="A0A5B7IDX5"/>
<proteinExistence type="predicted"/>
<evidence type="ECO:0000313" key="3">
    <source>
        <dbReference type="Proteomes" id="UP000324222"/>
    </source>
</evidence>
<gene>
    <name evidence="2" type="ORF">E2C01_077254</name>
</gene>
<feature type="region of interest" description="Disordered" evidence="1">
    <location>
        <begin position="1"/>
        <end position="25"/>
    </location>
</feature>
<protein>
    <submittedName>
        <fullName evidence="2">Uncharacterized protein</fullName>
    </submittedName>
</protein>
<name>A0A5B7IDX5_PORTR</name>
<comment type="caution">
    <text evidence="2">The sequence shown here is derived from an EMBL/GenBank/DDBJ whole genome shotgun (WGS) entry which is preliminary data.</text>
</comment>
<sequence>MARILDSLIPPPPLPPPPPPPPPPPIAKQIHWSVCLCQRAVMSWTAFDNVRFAASFDSLCQILTEEKQK</sequence>
<dbReference type="EMBL" id="VSRR010060167">
    <property type="protein sequence ID" value="MPC82580.1"/>
    <property type="molecule type" value="Genomic_DNA"/>
</dbReference>
<evidence type="ECO:0000256" key="1">
    <source>
        <dbReference type="SAM" id="MobiDB-lite"/>
    </source>
</evidence>
<evidence type="ECO:0000313" key="2">
    <source>
        <dbReference type="EMBL" id="MPC82580.1"/>
    </source>
</evidence>
<accession>A0A5B7IDX5</accession>